<accession>A0A9D7SXW0</accession>
<comment type="caution">
    <text evidence="7">The sequence shown here is derived from an EMBL/GenBank/DDBJ whole genome shotgun (WGS) entry which is preliminary data.</text>
</comment>
<feature type="transmembrane region" description="Helical" evidence="6">
    <location>
        <begin position="124"/>
        <end position="143"/>
    </location>
</feature>
<feature type="transmembrane region" description="Helical" evidence="6">
    <location>
        <begin position="150"/>
        <end position="170"/>
    </location>
</feature>
<evidence type="ECO:0000313" key="7">
    <source>
        <dbReference type="EMBL" id="MBK9984164.1"/>
    </source>
</evidence>
<evidence type="ECO:0000256" key="2">
    <source>
        <dbReference type="ARBA" id="ARBA00022475"/>
    </source>
</evidence>
<proteinExistence type="predicted"/>
<feature type="transmembrane region" description="Helical" evidence="6">
    <location>
        <begin position="319"/>
        <end position="336"/>
    </location>
</feature>
<keyword evidence="5 6" id="KW-0472">Membrane</keyword>
<evidence type="ECO:0000313" key="8">
    <source>
        <dbReference type="Proteomes" id="UP000808337"/>
    </source>
</evidence>
<feature type="transmembrane region" description="Helical" evidence="6">
    <location>
        <begin position="205"/>
        <end position="226"/>
    </location>
</feature>
<evidence type="ECO:0000256" key="3">
    <source>
        <dbReference type="ARBA" id="ARBA00022692"/>
    </source>
</evidence>
<name>A0A9D7SXW0_9BACT</name>
<protein>
    <submittedName>
        <fullName evidence="7">Polysaccharide biosynthesis C-terminal domain-containing protein</fullName>
    </submittedName>
</protein>
<feature type="transmembrane region" description="Helical" evidence="6">
    <location>
        <begin position="407"/>
        <end position="430"/>
    </location>
</feature>
<feature type="transmembrane region" description="Helical" evidence="6">
    <location>
        <begin position="176"/>
        <end position="193"/>
    </location>
</feature>
<sequence>MQWVLLYKNFINDSVRQVQFFMLCRQTGIILSSIVLARFLSVDSVGIIEMLMLCGYLMTFFWSDALVKGYLANQHLLNEKYFETTFLWLYFLGGLVTMLFLLAGRSFLVPLFTARSQLEGLELFALYQVLIIPVWIAPIIGLLKGQNTILVSLYVLIGPAFACFSSLQWLPGLQGALIGLFCYALVGFIWMMTKTQFIPNLRLKSILRIIWPATWPLILYAVSNGIARSFDAWLVARNFDTGTFAIFRYGAREFPLVLAFSAGLSTMMIPKLREFQSLGELRFRTTRLMHICYPIVAVFMFSSVPLFEFVFGIQYRSSAFIFNIYLLLTLTQLIFPQAIMTARQDTKILWYVSIAELAVNIVASILLMRSFGILGIVWGTLIAYIFEKIVLMFLLKSRYQIKPYAIMNIPVWIGYVLGLCSVFIISKWVFGI</sequence>
<feature type="transmembrane region" description="Helical" evidence="6">
    <location>
        <begin position="46"/>
        <end position="67"/>
    </location>
</feature>
<dbReference type="GO" id="GO:0005886">
    <property type="term" value="C:plasma membrane"/>
    <property type="evidence" value="ECO:0007669"/>
    <property type="project" value="UniProtKB-SubCell"/>
</dbReference>
<dbReference type="AlphaFoldDB" id="A0A9D7SXW0"/>
<keyword evidence="2" id="KW-1003">Cell membrane</keyword>
<dbReference type="Proteomes" id="UP000808337">
    <property type="component" value="Unassembled WGS sequence"/>
</dbReference>
<feature type="transmembrane region" description="Helical" evidence="6">
    <location>
        <begin position="373"/>
        <end position="395"/>
    </location>
</feature>
<keyword evidence="4 6" id="KW-1133">Transmembrane helix</keyword>
<evidence type="ECO:0000256" key="6">
    <source>
        <dbReference type="SAM" id="Phobius"/>
    </source>
</evidence>
<feature type="transmembrane region" description="Helical" evidence="6">
    <location>
        <begin position="291"/>
        <end position="313"/>
    </location>
</feature>
<keyword evidence="3 6" id="KW-0812">Transmembrane</keyword>
<comment type="subcellular location">
    <subcellularLocation>
        <location evidence="1">Cell membrane</location>
        <topology evidence="1">Multi-pass membrane protein</topology>
    </subcellularLocation>
</comment>
<feature type="transmembrane region" description="Helical" evidence="6">
    <location>
        <begin position="246"/>
        <end position="270"/>
    </location>
</feature>
<evidence type="ECO:0000256" key="1">
    <source>
        <dbReference type="ARBA" id="ARBA00004651"/>
    </source>
</evidence>
<dbReference type="PANTHER" id="PTHR30250:SF11">
    <property type="entry name" value="O-ANTIGEN TRANSPORTER-RELATED"/>
    <property type="match status" value="1"/>
</dbReference>
<evidence type="ECO:0000256" key="4">
    <source>
        <dbReference type="ARBA" id="ARBA00022989"/>
    </source>
</evidence>
<feature type="transmembrane region" description="Helical" evidence="6">
    <location>
        <begin position="87"/>
        <end position="112"/>
    </location>
</feature>
<dbReference type="EMBL" id="JADKGY010000029">
    <property type="protein sequence ID" value="MBK9984164.1"/>
    <property type="molecule type" value="Genomic_DNA"/>
</dbReference>
<gene>
    <name evidence="7" type="ORF">IPP15_17645</name>
</gene>
<dbReference type="PANTHER" id="PTHR30250">
    <property type="entry name" value="PST FAMILY PREDICTED COLANIC ACID TRANSPORTER"/>
    <property type="match status" value="1"/>
</dbReference>
<feature type="transmembrane region" description="Helical" evidence="6">
    <location>
        <begin position="348"/>
        <end position="367"/>
    </location>
</feature>
<dbReference type="InterPro" id="IPR050833">
    <property type="entry name" value="Poly_Biosynth_Transport"/>
</dbReference>
<organism evidence="7 8">
    <name type="scientific">Candidatus Opimibacter skivensis</name>
    <dbReference type="NCBI Taxonomy" id="2982028"/>
    <lineage>
        <taxon>Bacteria</taxon>
        <taxon>Pseudomonadati</taxon>
        <taxon>Bacteroidota</taxon>
        <taxon>Saprospiria</taxon>
        <taxon>Saprospirales</taxon>
        <taxon>Saprospiraceae</taxon>
        <taxon>Candidatus Opimibacter</taxon>
    </lineage>
</organism>
<feature type="transmembrane region" description="Helical" evidence="6">
    <location>
        <begin position="20"/>
        <end position="40"/>
    </location>
</feature>
<reference evidence="7 8" key="1">
    <citation type="submission" date="2020-10" db="EMBL/GenBank/DDBJ databases">
        <title>Connecting structure to function with the recovery of over 1000 high-quality activated sludge metagenome-assembled genomes encoding full-length rRNA genes using long-read sequencing.</title>
        <authorList>
            <person name="Singleton C.M."/>
            <person name="Petriglieri F."/>
            <person name="Kristensen J.M."/>
            <person name="Kirkegaard R.H."/>
            <person name="Michaelsen T.Y."/>
            <person name="Andersen M.H."/>
            <person name="Karst S.M."/>
            <person name="Dueholm M.S."/>
            <person name="Nielsen P.H."/>
            <person name="Albertsen M."/>
        </authorList>
    </citation>
    <scope>NUCLEOTIDE SEQUENCE [LARGE SCALE GENOMIC DNA]</scope>
    <source>
        <strain evidence="7">Ribe_18-Q3-R11-54_MAXAC.273</strain>
    </source>
</reference>
<evidence type="ECO:0000256" key="5">
    <source>
        <dbReference type="ARBA" id="ARBA00023136"/>
    </source>
</evidence>